<dbReference type="GO" id="GO:0033744">
    <property type="term" value="F:L-methionine:thioredoxin-disulfide S-oxidoreductase activity"/>
    <property type="evidence" value="ECO:0007669"/>
    <property type="project" value="RHEA"/>
</dbReference>
<evidence type="ECO:0000256" key="4">
    <source>
        <dbReference type="HAMAP-Rule" id="MF_01401"/>
    </source>
</evidence>
<keyword evidence="1 4" id="KW-0560">Oxidoreductase</keyword>
<dbReference type="InterPro" id="IPR002569">
    <property type="entry name" value="Met_Sox_Rdtase_MsrA_dom"/>
</dbReference>
<dbReference type="KEGG" id="phb:HYN04_01055"/>
<feature type="active site" evidence="4">
    <location>
        <position position="34"/>
    </location>
</feature>
<organism evidence="7 8">
    <name type="scientific">Phenylobacterium parvum</name>
    <dbReference type="NCBI Taxonomy" id="2201350"/>
    <lineage>
        <taxon>Bacteria</taxon>
        <taxon>Pseudomonadati</taxon>
        <taxon>Pseudomonadota</taxon>
        <taxon>Alphaproteobacteria</taxon>
        <taxon>Caulobacterales</taxon>
        <taxon>Caulobacteraceae</taxon>
        <taxon>Phenylobacterium</taxon>
    </lineage>
</organism>
<proteinExistence type="inferred from homology"/>
<dbReference type="GO" id="GO:0008113">
    <property type="term" value="F:peptide-methionine (S)-S-oxide reductase activity"/>
    <property type="evidence" value="ECO:0007669"/>
    <property type="project" value="UniProtKB-UniRule"/>
</dbReference>
<comment type="catalytic activity">
    <reaction evidence="3 4">
        <text>[thioredoxin]-disulfide + L-methionine + H2O = L-methionine (S)-S-oxide + [thioredoxin]-dithiol</text>
        <dbReference type="Rhea" id="RHEA:19993"/>
        <dbReference type="Rhea" id="RHEA-COMP:10698"/>
        <dbReference type="Rhea" id="RHEA-COMP:10700"/>
        <dbReference type="ChEBI" id="CHEBI:15377"/>
        <dbReference type="ChEBI" id="CHEBI:29950"/>
        <dbReference type="ChEBI" id="CHEBI:50058"/>
        <dbReference type="ChEBI" id="CHEBI:57844"/>
        <dbReference type="ChEBI" id="CHEBI:58772"/>
        <dbReference type="EC" id="1.8.4.11"/>
    </reaction>
</comment>
<comment type="similarity">
    <text evidence="4">Belongs to the MsrA Met sulfoxide reductase family.</text>
</comment>
<dbReference type="EC" id="1.8.4.11" evidence="4"/>
<dbReference type="InterPro" id="IPR036509">
    <property type="entry name" value="Met_Sox_Rdtase_MsrA_sf"/>
</dbReference>
<evidence type="ECO:0000313" key="7">
    <source>
        <dbReference type="EMBL" id="AWM78668.1"/>
    </source>
</evidence>
<protein>
    <recommendedName>
        <fullName evidence="4">Peptide methionine sulfoxide reductase MsrA</fullName>
        <shortName evidence="4">Protein-methionine-S-oxide reductase</shortName>
        <ecNumber evidence="4">1.8.4.11</ecNumber>
    </recommendedName>
    <alternativeName>
        <fullName evidence="4">Peptide-methionine (S)-S-oxide reductase</fullName>
        <shortName evidence="4">Peptide Met(O) reductase</shortName>
    </alternativeName>
</protein>
<evidence type="ECO:0000256" key="5">
    <source>
        <dbReference type="SAM" id="SignalP"/>
    </source>
</evidence>
<dbReference type="AlphaFoldDB" id="A0A2Z3I4Q0"/>
<evidence type="ECO:0000313" key="8">
    <source>
        <dbReference type="Proteomes" id="UP000247763"/>
    </source>
</evidence>
<evidence type="ECO:0000256" key="3">
    <source>
        <dbReference type="ARBA" id="ARBA00048782"/>
    </source>
</evidence>
<dbReference type="PANTHER" id="PTHR43774:SF1">
    <property type="entry name" value="PEPTIDE METHIONINE SULFOXIDE REDUCTASE MSRA 2"/>
    <property type="match status" value="1"/>
</dbReference>
<feature type="chain" id="PRO_5016384047" description="Peptide methionine sulfoxide reductase MsrA" evidence="5">
    <location>
        <begin position="19"/>
        <end position="192"/>
    </location>
</feature>
<dbReference type="PANTHER" id="PTHR43774">
    <property type="entry name" value="PEPTIDE METHIONINE SULFOXIDE REDUCTASE"/>
    <property type="match status" value="1"/>
</dbReference>
<keyword evidence="5" id="KW-0732">Signal</keyword>
<sequence>MVLCLAMMAGAAVPAASAPPKGSNLRTSVFAGGCFWSAEHEMEKVRGVVDVVVGYSGGAKRNPTYENHEGHLEAIRVTWDPARTTYGDLVAAFFRNIDPTDPNGQICDIGPSYRTAVFVADDAERRVADQVKADVARQIRRPVATRILPRSTFWVGEGYHQDYAHKNPGHYNRYRVGCGRDARIRAVWAGRG</sequence>
<dbReference type="NCBIfam" id="TIGR00401">
    <property type="entry name" value="msrA"/>
    <property type="match status" value="1"/>
</dbReference>
<keyword evidence="8" id="KW-1185">Reference proteome</keyword>
<name>A0A2Z3I4Q0_9CAUL</name>
<comment type="catalytic activity">
    <reaction evidence="2 4">
        <text>L-methionyl-[protein] + [thioredoxin]-disulfide + H2O = L-methionyl-(S)-S-oxide-[protein] + [thioredoxin]-dithiol</text>
        <dbReference type="Rhea" id="RHEA:14217"/>
        <dbReference type="Rhea" id="RHEA-COMP:10698"/>
        <dbReference type="Rhea" id="RHEA-COMP:10700"/>
        <dbReference type="Rhea" id="RHEA-COMP:12313"/>
        <dbReference type="Rhea" id="RHEA-COMP:12315"/>
        <dbReference type="ChEBI" id="CHEBI:15377"/>
        <dbReference type="ChEBI" id="CHEBI:16044"/>
        <dbReference type="ChEBI" id="CHEBI:29950"/>
        <dbReference type="ChEBI" id="CHEBI:44120"/>
        <dbReference type="ChEBI" id="CHEBI:50058"/>
        <dbReference type="EC" id="1.8.4.11"/>
    </reaction>
</comment>
<dbReference type="OrthoDB" id="4174719at2"/>
<dbReference type="EMBL" id="CP029479">
    <property type="protein sequence ID" value="AWM78668.1"/>
    <property type="molecule type" value="Genomic_DNA"/>
</dbReference>
<gene>
    <name evidence="4 7" type="primary">msrA</name>
    <name evidence="7" type="ORF">HYN04_01055</name>
</gene>
<dbReference type="HAMAP" id="MF_01401">
    <property type="entry name" value="MsrA"/>
    <property type="match status" value="1"/>
</dbReference>
<dbReference type="Gene3D" id="3.30.1060.10">
    <property type="entry name" value="Peptide methionine sulphoxide reductase MsrA"/>
    <property type="match status" value="1"/>
</dbReference>
<reference evidence="8" key="1">
    <citation type="submission" date="2018-05" db="EMBL/GenBank/DDBJ databases">
        <title>Genome sequencing of Phenylobacterium sp. HYN0004.</title>
        <authorList>
            <person name="Yi H."/>
            <person name="Baek C."/>
        </authorList>
    </citation>
    <scope>NUCLEOTIDE SEQUENCE [LARGE SCALE GENOMIC DNA]</scope>
    <source>
        <strain evidence="8">HYN0004</strain>
    </source>
</reference>
<feature type="domain" description="Peptide methionine sulphoxide reductase MsrA" evidence="6">
    <location>
        <begin position="29"/>
        <end position="172"/>
    </location>
</feature>
<dbReference type="Pfam" id="PF01625">
    <property type="entry name" value="PMSR"/>
    <property type="match status" value="1"/>
</dbReference>
<feature type="signal peptide" evidence="5">
    <location>
        <begin position="1"/>
        <end position="18"/>
    </location>
</feature>
<dbReference type="Proteomes" id="UP000247763">
    <property type="component" value="Chromosome"/>
</dbReference>
<accession>A0A2Z3I4Q0</accession>
<evidence type="ECO:0000256" key="1">
    <source>
        <dbReference type="ARBA" id="ARBA00023002"/>
    </source>
</evidence>
<evidence type="ECO:0000256" key="2">
    <source>
        <dbReference type="ARBA" id="ARBA00047806"/>
    </source>
</evidence>
<comment type="function">
    <text evidence="4">Has an important function as a repair enzyme for proteins that have been inactivated by oxidation. Catalyzes the reversible oxidation-reduction of methionine sulfoxide in proteins to methionine.</text>
</comment>
<dbReference type="SUPFAM" id="SSF55068">
    <property type="entry name" value="Peptide methionine sulfoxide reductase"/>
    <property type="match status" value="1"/>
</dbReference>
<evidence type="ECO:0000259" key="6">
    <source>
        <dbReference type="Pfam" id="PF01625"/>
    </source>
</evidence>